<protein>
    <recommendedName>
        <fullName evidence="4">mannose-6-phosphate isomerase</fullName>
        <ecNumber evidence="4">5.3.1.8</ecNumber>
    </recommendedName>
    <alternativeName>
        <fullName evidence="8">Phosphohexomutase</fullName>
    </alternativeName>
    <alternativeName>
        <fullName evidence="9">Phosphomannose isomerase</fullName>
    </alternativeName>
</protein>
<dbReference type="Proteomes" id="UP001612915">
    <property type="component" value="Unassembled WGS sequence"/>
</dbReference>
<name>A0ABW8APF8_9ACTN</name>
<dbReference type="EC" id="5.3.1.8" evidence="4"/>
<evidence type="ECO:0000256" key="4">
    <source>
        <dbReference type="ARBA" id="ARBA00011956"/>
    </source>
</evidence>
<feature type="domain" description="Mannose-6-phosphate isomerase cupin" evidence="11">
    <location>
        <begin position="320"/>
        <end position="388"/>
    </location>
</feature>
<evidence type="ECO:0000256" key="6">
    <source>
        <dbReference type="ARBA" id="ARBA00022833"/>
    </source>
</evidence>
<comment type="cofactor">
    <cofactor evidence="2">
        <name>Zn(2+)</name>
        <dbReference type="ChEBI" id="CHEBI:29105"/>
    </cofactor>
</comment>
<dbReference type="InterPro" id="IPR016305">
    <property type="entry name" value="Mannose-6-P_Isomerase"/>
</dbReference>
<keyword evidence="7 12" id="KW-0413">Isomerase</keyword>
<dbReference type="InterPro" id="IPR046457">
    <property type="entry name" value="PMI_typeI_cat"/>
</dbReference>
<evidence type="ECO:0000313" key="12">
    <source>
        <dbReference type="EMBL" id="MFI7588249.1"/>
    </source>
</evidence>
<keyword evidence="6" id="KW-0862">Zinc</keyword>
<dbReference type="EMBL" id="JBITLV010000004">
    <property type="protein sequence ID" value="MFI7588249.1"/>
    <property type="molecule type" value="Genomic_DNA"/>
</dbReference>
<dbReference type="SUPFAM" id="SSF51182">
    <property type="entry name" value="RmlC-like cupins"/>
    <property type="match status" value="1"/>
</dbReference>
<dbReference type="PIRSF" id="PIRSF001480">
    <property type="entry name" value="Mannose-6-phosphate_isomerase"/>
    <property type="match status" value="1"/>
</dbReference>
<evidence type="ECO:0000259" key="11">
    <source>
        <dbReference type="Pfam" id="PF21621"/>
    </source>
</evidence>
<feature type="domain" description="Phosphomannose isomerase type I catalytic" evidence="10">
    <location>
        <begin position="10"/>
        <end position="145"/>
    </location>
</feature>
<comment type="caution">
    <text evidence="12">The sequence shown here is derived from an EMBL/GenBank/DDBJ whole genome shotgun (WGS) entry which is preliminary data.</text>
</comment>
<dbReference type="InterPro" id="IPR014710">
    <property type="entry name" value="RmlC-like_jellyroll"/>
</dbReference>
<dbReference type="RefSeq" id="WP_398281469.1">
    <property type="nucleotide sequence ID" value="NZ_JBITLV010000004.1"/>
</dbReference>
<comment type="catalytic activity">
    <reaction evidence="1">
        <text>D-mannose 6-phosphate = D-fructose 6-phosphate</text>
        <dbReference type="Rhea" id="RHEA:12356"/>
        <dbReference type="ChEBI" id="CHEBI:58735"/>
        <dbReference type="ChEBI" id="CHEBI:61527"/>
        <dbReference type="EC" id="5.3.1.8"/>
    </reaction>
</comment>
<organism evidence="12 13">
    <name type="scientific">Spongisporangium articulatum</name>
    <dbReference type="NCBI Taxonomy" id="3362603"/>
    <lineage>
        <taxon>Bacteria</taxon>
        <taxon>Bacillati</taxon>
        <taxon>Actinomycetota</taxon>
        <taxon>Actinomycetes</taxon>
        <taxon>Kineosporiales</taxon>
        <taxon>Kineosporiaceae</taxon>
        <taxon>Spongisporangium</taxon>
    </lineage>
</organism>
<dbReference type="PANTHER" id="PTHR10309">
    <property type="entry name" value="MANNOSE-6-PHOSPHATE ISOMERASE"/>
    <property type="match status" value="1"/>
</dbReference>
<evidence type="ECO:0000259" key="10">
    <source>
        <dbReference type="Pfam" id="PF20511"/>
    </source>
</evidence>
<evidence type="ECO:0000256" key="8">
    <source>
        <dbReference type="ARBA" id="ARBA00029741"/>
    </source>
</evidence>
<evidence type="ECO:0000313" key="13">
    <source>
        <dbReference type="Proteomes" id="UP001612915"/>
    </source>
</evidence>
<sequence length="394" mass="40727">MNAPPAVAAMTNPVRDYDWGSRTALARLQGRKSTGGPEAELWMGAHPGSPSSVQVDGGDVSLPELIASAPEAVLGAATRAEFGDRLPFLLKILAIAKPLSVQVHPSTARAREVFGTAGSPYVDDAHKPELLHALEPTQALFGFRPAAEVAALLAPLGSRLSAVAAPLTTGGQSDAVLLHATLETLITWPKADRVELVAEVAAALDRLPDDVRTDPAHTWVAKLVDLYPLDPMVVAPLLLRLVDLAPGDAIFVPAGVPHCYLDGLGVEIMAASDNVLRCGLTPKPIAVQELLHVVDTSPGPYAQAVVSRDANGETSWLPPVPDFRLGRLDVDGSVALTPVPGPQVVLCTSGAVTVLAGGDAVQLLPGRSAFVTAGAGPVTVMGSGRIFRGAPGAL</sequence>
<comment type="similarity">
    <text evidence="3">Belongs to the mannose-6-phosphate isomerase type 1 family.</text>
</comment>
<reference evidence="12 13" key="1">
    <citation type="submission" date="2024-10" db="EMBL/GenBank/DDBJ databases">
        <title>The Natural Products Discovery Center: Release of the First 8490 Sequenced Strains for Exploring Actinobacteria Biosynthetic Diversity.</title>
        <authorList>
            <person name="Kalkreuter E."/>
            <person name="Kautsar S.A."/>
            <person name="Yang D."/>
            <person name="Bader C.D."/>
            <person name="Teijaro C.N."/>
            <person name="Fluegel L."/>
            <person name="Davis C.M."/>
            <person name="Simpson J.R."/>
            <person name="Lauterbach L."/>
            <person name="Steele A.D."/>
            <person name="Gui C."/>
            <person name="Meng S."/>
            <person name="Li G."/>
            <person name="Viehrig K."/>
            <person name="Ye F."/>
            <person name="Su P."/>
            <person name="Kiefer A.F."/>
            <person name="Nichols A."/>
            <person name="Cepeda A.J."/>
            <person name="Yan W."/>
            <person name="Fan B."/>
            <person name="Jiang Y."/>
            <person name="Adhikari A."/>
            <person name="Zheng C.-J."/>
            <person name="Schuster L."/>
            <person name="Cowan T.M."/>
            <person name="Smanski M.J."/>
            <person name="Chevrette M.G."/>
            <person name="De Carvalho L.P.S."/>
            <person name="Shen B."/>
        </authorList>
    </citation>
    <scope>NUCLEOTIDE SEQUENCE [LARGE SCALE GENOMIC DNA]</scope>
    <source>
        <strain evidence="12 13">NPDC049639</strain>
    </source>
</reference>
<accession>A0ABW8APF8</accession>
<dbReference type="Gene3D" id="2.60.120.10">
    <property type="entry name" value="Jelly Rolls"/>
    <property type="match status" value="2"/>
</dbReference>
<evidence type="ECO:0000256" key="2">
    <source>
        <dbReference type="ARBA" id="ARBA00001947"/>
    </source>
</evidence>
<proteinExistence type="inferred from homology"/>
<dbReference type="InterPro" id="IPR001250">
    <property type="entry name" value="Man6P_Isoase-1"/>
</dbReference>
<evidence type="ECO:0000256" key="5">
    <source>
        <dbReference type="ARBA" id="ARBA00022723"/>
    </source>
</evidence>
<dbReference type="InterPro" id="IPR011051">
    <property type="entry name" value="RmlC_Cupin_sf"/>
</dbReference>
<evidence type="ECO:0000256" key="9">
    <source>
        <dbReference type="ARBA" id="ARBA00030762"/>
    </source>
</evidence>
<dbReference type="Pfam" id="PF21621">
    <property type="entry name" value="MPI_cupin_dom"/>
    <property type="match status" value="1"/>
</dbReference>
<gene>
    <name evidence="12" type="primary">manA</name>
    <name evidence="12" type="ORF">ACIB24_14365</name>
</gene>
<dbReference type="NCBIfam" id="TIGR00218">
    <property type="entry name" value="manA"/>
    <property type="match status" value="1"/>
</dbReference>
<keyword evidence="5" id="KW-0479">Metal-binding</keyword>
<dbReference type="InterPro" id="IPR049071">
    <property type="entry name" value="MPI_cupin_dom"/>
</dbReference>
<dbReference type="Gene3D" id="1.10.441.10">
    <property type="entry name" value="Phosphomannose Isomerase, domain 2"/>
    <property type="match status" value="1"/>
</dbReference>
<dbReference type="CDD" id="cd07011">
    <property type="entry name" value="cupin_PMI_type_I_N"/>
    <property type="match status" value="1"/>
</dbReference>
<evidence type="ECO:0000256" key="1">
    <source>
        <dbReference type="ARBA" id="ARBA00000757"/>
    </source>
</evidence>
<dbReference type="Pfam" id="PF20511">
    <property type="entry name" value="PMI_typeI_cat"/>
    <property type="match status" value="1"/>
</dbReference>
<dbReference type="PRINTS" id="PR00714">
    <property type="entry name" value="MAN6PISMRASE"/>
</dbReference>
<evidence type="ECO:0000256" key="7">
    <source>
        <dbReference type="ARBA" id="ARBA00023235"/>
    </source>
</evidence>
<dbReference type="PANTHER" id="PTHR10309:SF0">
    <property type="entry name" value="MANNOSE-6-PHOSPHATE ISOMERASE"/>
    <property type="match status" value="1"/>
</dbReference>
<keyword evidence="13" id="KW-1185">Reference proteome</keyword>
<evidence type="ECO:0000256" key="3">
    <source>
        <dbReference type="ARBA" id="ARBA00010772"/>
    </source>
</evidence>
<dbReference type="GO" id="GO:0004476">
    <property type="term" value="F:mannose-6-phosphate isomerase activity"/>
    <property type="evidence" value="ECO:0007669"/>
    <property type="project" value="UniProtKB-EC"/>
</dbReference>